<reference evidence="1 2" key="1">
    <citation type="journal article" date="2023" name="bioRxiv">
        <title>High-quality genome assemblies of four members of thePodospora anserinaspecies complex.</title>
        <authorList>
            <person name="Ament-Velasquez S.L."/>
            <person name="Vogan A.A."/>
            <person name="Wallerman O."/>
            <person name="Hartmann F."/>
            <person name="Gautier V."/>
            <person name="Silar P."/>
            <person name="Giraud T."/>
            <person name="Johannesson H."/>
        </authorList>
    </citation>
    <scope>NUCLEOTIDE SEQUENCE [LARGE SCALE GENOMIC DNA]</scope>
    <source>
        <strain evidence="1 2">CBS 112042</strain>
    </source>
</reference>
<dbReference type="EMBL" id="JAFFGZ010000001">
    <property type="protein sequence ID" value="KAK4649686.1"/>
    <property type="molecule type" value="Genomic_DNA"/>
</dbReference>
<dbReference type="Proteomes" id="UP001322138">
    <property type="component" value="Unassembled WGS sequence"/>
</dbReference>
<gene>
    <name evidence="1" type="ORF">QC761_121218</name>
</gene>
<dbReference type="RefSeq" id="XP_062738661.1">
    <property type="nucleotide sequence ID" value="XM_062875404.1"/>
</dbReference>
<organism evidence="1 2">
    <name type="scientific">Podospora bellae-mahoneyi</name>
    <dbReference type="NCBI Taxonomy" id="2093777"/>
    <lineage>
        <taxon>Eukaryota</taxon>
        <taxon>Fungi</taxon>
        <taxon>Dikarya</taxon>
        <taxon>Ascomycota</taxon>
        <taxon>Pezizomycotina</taxon>
        <taxon>Sordariomycetes</taxon>
        <taxon>Sordariomycetidae</taxon>
        <taxon>Sordariales</taxon>
        <taxon>Podosporaceae</taxon>
        <taxon>Podospora</taxon>
    </lineage>
</organism>
<sequence>MLQHASTFDTEKRLTIDGHVRGTSSLPGFGPTESRRLHVTPRLRISYHRNQMLSNTQKLPGIYPSGTTWVF</sequence>
<accession>A0ABR0G1S3</accession>
<evidence type="ECO:0000313" key="2">
    <source>
        <dbReference type="Proteomes" id="UP001322138"/>
    </source>
</evidence>
<keyword evidence="2" id="KW-1185">Reference proteome</keyword>
<name>A0ABR0G1S3_9PEZI</name>
<protein>
    <submittedName>
        <fullName evidence="1">Uncharacterized protein</fullName>
    </submittedName>
</protein>
<evidence type="ECO:0000313" key="1">
    <source>
        <dbReference type="EMBL" id="KAK4649686.1"/>
    </source>
</evidence>
<comment type="caution">
    <text evidence="1">The sequence shown here is derived from an EMBL/GenBank/DDBJ whole genome shotgun (WGS) entry which is preliminary data.</text>
</comment>
<proteinExistence type="predicted"/>
<dbReference type="GeneID" id="87894886"/>